<feature type="compositionally biased region" description="Basic and acidic residues" evidence="1">
    <location>
        <begin position="118"/>
        <end position="130"/>
    </location>
</feature>
<accession>B6H0G0</accession>
<gene>
    <name evidence="2" type="ORF">Pc12g06660</name>
    <name evidence="2" type="ORF">PCH_Pc12g06660</name>
</gene>
<evidence type="ECO:0000313" key="2">
    <source>
        <dbReference type="EMBL" id="CAP80293.1"/>
    </source>
</evidence>
<dbReference type="AlphaFoldDB" id="B6H0G0"/>
<name>B6H0G0_PENRW</name>
<reference evidence="2 3" key="1">
    <citation type="journal article" date="2008" name="Nat. Biotechnol.">
        <title>Genome sequencing and analysis of the filamentous fungus Penicillium chrysogenum.</title>
        <authorList>
            <person name="van den Berg M.A."/>
            <person name="Albang R."/>
            <person name="Albermann K."/>
            <person name="Badger J.H."/>
            <person name="Daran J.-M."/>
            <person name="Driessen A.J.M."/>
            <person name="Garcia-Estrada C."/>
            <person name="Fedorova N.D."/>
            <person name="Harris D.M."/>
            <person name="Heijne W.H.M."/>
            <person name="Joardar V.S."/>
            <person name="Kiel J.A.K.W."/>
            <person name="Kovalchuk A."/>
            <person name="Martin J.F."/>
            <person name="Nierman W.C."/>
            <person name="Nijland J.G."/>
            <person name="Pronk J.T."/>
            <person name="Roubos J.A."/>
            <person name="van der Klei I.J."/>
            <person name="van Peij N.N.M.E."/>
            <person name="Veenhuis M."/>
            <person name="von Doehren H."/>
            <person name="Wagner C."/>
            <person name="Wortman J.R."/>
            <person name="Bovenberg R.A.L."/>
        </authorList>
    </citation>
    <scope>NUCLEOTIDE SEQUENCE [LARGE SCALE GENOMIC DNA]</scope>
    <source>
        <strain evidence="3">ATCC 28089 / DSM 1075 / NRRL 1951 / Wisconsin 54-1255</strain>
    </source>
</reference>
<proteinExistence type="predicted"/>
<sequence length="130" mass="14573">MSTTYVGSDAYPAVKHPHVDTEVPISLGENSGFFPNGTAPLSHEWRRETRAGSKIVTPYGVRIGDLLQDSSEMQVQMKVTSGLPYPAYTQLVVTVSKWIYNNPPTKPNTARQRVQPIKQREFGRKQDLTQ</sequence>
<protein>
    <submittedName>
        <fullName evidence="2">Uncharacterized protein</fullName>
    </submittedName>
</protein>
<keyword evidence="3" id="KW-1185">Reference proteome</keyword>
<feature type="region of interest" description="Disordered" evidence="1">
    <location>
        <begin position="102"/>
        <end position="130"/>
    </location>
</feature>
<evidence type="ECO:0000313" key="3">
    <source>
        <dbReference type="Proteomes" id="UP000000724"/>
    </source>
</evidence>
<dbReference type="EMBL" id="AM920427">
    <property type="protein sequence ID" value="CAP80293.1"/>
    <property type="molecule type" value="Genomic_DNA"/>
</dbReference>
<dbReference type="VEuPathDB" id="FungiDB:PCH_Pc12g06660"/>
<dbReference type="HOGENOM" id="CLU_1938846_0_0_1"/>
<organism evidence="2 3">
    <name type="scientific">Penicillium rubens (strain ATCC 28089 / DSM 1075 / NRRL 1951 / Wisconsin 54-1255)</name>
    <name type="common">Penicillium chrysogenum</name>
    <dbReference type="NCBI Taxonomy" id="500485"/>
    <lineage>
        <taxon>Eukaryota</taxon>
        <taxon>Fungi</taxon>
        <taxon>Dikarya</taxon>
        <taxon>Ascomycota</taxon>
        <taxon>Pezizomycotina</taxon>
        <taxon>Eurotiomycetes</taxon>
        <taxon>Eurotiomycetidae</taxon>
        <taxon>Eurotiales</taxon>
        <taxon>Aspergillaceae</taxon>
        <taxon>Penicillium</taxon>
        <taxon>Penicillium chrysogenum species complex</taxon>
    </lineage>
</organism>
<dbReference type="Proteomes" id="UP000000724">
    <property type="component" value="Contig Pc00c12"/>
</dbReference>
<evidence type="ECO:0000256" key="1">
    <source>
        <dbReference type="SAM" id="MobiDB-lite"/>
    </source>
</evidence>